<dbReference type="PANTHER" id="PTHR45453">
    <property type="entry name" value="PHOSPHATE REGULON SENSOR PROTEIN PHOR"/>
    <property type="match status" value="1"/>
</dbReference>
<feature type="domain" description="HAMP" evidence="16">
    <location>
        <begin position="59"/>
        <end position="111"/>
    </location>
</feature>
<dbReference type="InterPro" id="IPR003660">
    <property type="entry name" value="HAMP_dom"/>
</dbReference>
<dbReference type="EC" id="2.7.13.3" evidence="4"/>
<evidence type="ECO:0000259" key="15">
    <source>
        <dbReference type="PROSITE" id="PS50112"/>
    </source>
</evidence>
<evidence type="ECO:0000313" key="18">
    <source>
        <dbReference type="Proteomes" id="UP000198694"/>
    </source>
</evidence>
<dbReference type="GO" id="GO:0000155">
    <property type="term" value="F:phosphorelay sensor kinase activity"/>
    <property type="evidence" value="ECO:0007669"/>
    <property type="project" value="InterPro"/>
</dbReference>
<keyword evidence="18" id="KW-1185">Reference proteome</keyword>
<dbReference type="GO" id="GO:0005524">
    <property type="term" value="F:ATP binding"/>
    <property type="evidence" value="ECO:0007669"/>
    <property type="project" value="UniProtKB-KW"/>
</dbReference>
<evidence type="ECO:0000256" key="3">
    <source>
        <dbReference type="ARBA" id="ARBA00004651"/>
    </source>
</evidence>
<dbReference type="EMBL" id="FNFL01000006">
    <property type="protein sequence ID" value="SDK42724.1"/>
    <property type="molecule type" value="Genomic_DNA"/>
</dbReference>
<dbReference type="STRING" id="407036.SAMN05216243_3123"/>
<dbReference type="InterPro" id="IPR003661">
    <property type="entry name" value="HisK_dim/P_dom"/>
</dbReference>
<dbReference type="SMART" id="SM00387">
    <property type="entry name" value="HATPase_c"/>
    <property type="match status" value="1"/>
</dbReference>
<evidence type="ECO:0000256" key="8">
    <source>
        <dbReference type="ARBA" id="ARBA00022741"/>
    </source>
</evidence>
<feature type="transmembrane region" description="Helical" evidence="13">
    <location>
        <begin position="12"/>
        <end position="31"/>
    </location>
</feature>
<dbReference type="InterPro" id="IPR036890">
    <property type="entry name" value="HATPase_C_sf"/>
</dbReference>
<dbReference type="SUPFAM" id="SSF55874">
    <property type="entry name" value="ATPase domain of HSP90 chaperone/DNA topoisomerase II/histidine kinase"/>
    <property type="match status" value="1"/>
</dbReference>
<keyword evidence="13" id="KW-0812">Transmembrane</keyword>
<dbReference type="NCBIfam" id="TIGR00229">
    <property type="entry name" value="sensory_box"/>
    <property type="match status" value="1"/>
</dbReference>
<evidence type="ECO:0000256" key="7">
    <source>
        <dbReference type="ARBA" id="ARBA00022679"/>
    </source>
</evidence>
<keyword evidence="9 17" id="KW-0418">Kinase</keyword>
<dbReference type="Pfam" id="PF02518">
    <property type="entry name" value="HATPase_c"/>
    <property type="match status" value="1"/>
</dbReference>
<dbReference type="OrthoDB" id="9813151at2"/>
<dbReference type="Gene3D" id="6.10.340.10">
    <property type="match status" value="1"/>
</dbReference>
<dbReference type="InterPro" id="IPR036097">
    <property type="entry name" value="HisK_dim/P_sf"/>
</dbReference>
<dbReference type="RefSeq" id="WP_093216124.1">
    <property type="nucleotide sequence ID" value="NZ_FNFL01000006.1"/>
</dbReference>
<dbReference type="SUPFAM" id="SSF158472">
    <property type="entry name" value="HAMP domain-like"/>
    <property type="match status" value="1"/>
</dbReference>
<keyword evidence="6" id="KW-0597">Phosphoprotein</keyword>
<dbReference type="InterPro" id="IPR003594">
    <property type="entry name" value="HATPase_dom"/>
</dbReference>
<name>A0A1G9BU72_9BACI</name>
<feature type="domain" description="PAS" evidence="15">
    <location>
        <begin position="116"/>
        <end position="160"/>
    </location>
</feature>
<dbReference type="PANTHER" id="PTHR45453:SF1">
    <property type="entry name" value="PHOSPHATE REGULON SENSOR PROTEIN PHOR"/>
    <property type="match status" value="1"/>
</dbReference>
<comment type="subcellular location">
    <subcellularLocation>
        <location evidence="3">Cell membrane</location>
        <topology evidence="3">Multi-pass membrane protein</topology>
    </subcellularLocation>
    <subcellularLocation>
        <location evidence="2">Membrane raft</location>
        <topology evidence="2">Multi-pass membrane protein</topology>
    </subcellularLocation>
</comment>
<accession>A0A1G9BU72</accession>
<dbReference type="Pfam" id="PF00989">
    <property type="entry name" value="PAS"/>
    <property type="match status" value="1"/>
</dbReference>
<dbReference type="GO" id="GO:0006355">
    <property type="term" value="P:regulation of DNA-templated transcription"/>
    <property type="evidence" value="ECO:0007669"/>
    <property type="project" value="InterPro"/>
</dbReference>
<dbReference type="FunFam" id="3.30.565.10:FF:000023">
    <property type="entry name" value="PAS domain-containing sensor histidine kinase"/>
    <property type="match status" value="1"/>
</dbReference>
<evidence type="ECO:0000256" key="10">
    <source>
        <dbReference type="ARBA" id="ARBA00022840"/>
    </source>
</evidence>
<dbReference type="FunFam" id="1.10.287.130:FF:000001">
    <property type="entry name" value="Two-component sensor histidine kinase"/>
    <property type="match status" value="1"/>
</dbReference>
<sequence length="465" mass="52895">MGSVNIRPFLSYLFVVVLIFAGMGIIILPLLPLTERIIGGFSLLGGLIVFMVLIINIFEKYIKPVQSASRVADELVKGNYKARTYVSYFGEAGKLSNAINVLARNLQEITLQEKMQESQMRTVIDNMESGLMLIDEKGYVHLINRKFLQIFEGEPKDFMGFLYYDVLDQERIHKAVQEAFLYEEKVKDSFTISGQIERKSIEVVGAPIFNEKQVLNGAVLVFHDITELKKLEEMRKDFVANVSHELKTPITSIRGFAETLLEGAMEDIQLRRQFLEIILKEGERLQALIYDLLELSKLEKDEMRLEYQNIDLSSLVEELLPVIKQQAVKKQIDLSIKLPDTLEIVADADRLKQVFINLLNNAVNYTSDNGKVLLKVSEKLNHIEITISDTGIGIPDEAQSRIFERFYRVDRARSRNTGGTGLGLAIVKHIVEAHHGEIRLESQLEKGTTFIISLPRKPEYSKGLF</sequence>
<keyword evidence="13" id="KW-1133">Transmembrane helix</keyword>
<evidence type="ECO:0000256" key="2">
    <source>
        <dbReference type="ARBA" id="ARBA00004314"/>
    </source>
</evidence>
<dbReference type="SMART" id="SM00091">
    <property type="entry name" value="PAS"/>
    <property type="match status" value="1"/>
</dbReference>
<dbReference type="GO" id="GO:0016036">
    <property type="term" value="P:cellular response to phosphate starvation"/>
    <property type="evidence" value="ECO:0007669"/>
    <property type="project" value="TreeGrafter"/>
</dbReference>
<evidence type="ECO:0000256" key="1">
    <source>
        <dbReference type="ARBA" id="ARBA00000085"/>
    </source>
</evidence>
<dbReference type="PROSITE" id="PS50885">
    <property type="entry name" value="HAMP"/>
    <property type="match status" value="1"/>
</dbReference>
<keyword evidence="8" id="KW-0547">Nucleotide-binding</keyword>
<proteinExistence type="predicted"/>
<dbReference type="Pfam" id="PF00512">
    <property type="entry name" value="HisKA"/>
    <property type="match status" value="1"/>
</dbReference>
<dbReference type="InterPro" id="IPR050351">
    <property type="entry name" value="BphY/WalK/GraS-like"/>
</dbReference>
<evidence type="ECO:0000259" key="14">
    <source>
        <dbReference type="PROSITE" id="PS50109"/>
    </source>
</evidence>
<dbReference type="NCBIfam" id="NF046044">
    <property type="entry name" value="PnpS"/>
    <property type="match status" value="1"/>
</dbReference>
<keyword evidence="5" id="KW-1003">Cell membrane</keyword>
<dbReference type="CDD" id="cd00075">
    <property type="entry name" value="HATPase"/>
    <property type="match status" value="1"/>
</dbReference>
<feature type="domain" description="Histidine kinase" evidence="14">
    <location>
        <begin position="241"/>
        <end position="458"/>
    </location>
</feature>
<dbReference type="InterPro" id="IPR005467">
    <property type="entry name" value="His_kinase_dom"/>
</dbReference>
<dbReference type="InterPro" id="IPR004358">
    <property type="entry name" value="Sig_transdc_His_kin-like_C"/>
</dbReference>
<protein>
    <recommendedName>
        <fullName evidence="4">histidine kinase</fullName>
        <ecNumber evidence="4">2.7.13.3</ecNumber>
    </recommendedName>
</protein>
<evidence type="ECO:0000256" key="6">
    <source>
        <dbReference type="ARBA" id="ARBA00022553"/>
    </source>
</evidence>
<dbReference type="GO" id="GO:0005886">
    <property type="term" value="C:plasma membrane"/>
    <property type="evidence" value="ECO:0007669"/>
    <property type="project" value="UniProtKB-SubCell"/>
</dbReference>
<gene>
    <name evidence="17" type="ORF">SAMN05216243_3123</name>
</gene>
<dbReference type="SMART" id="SM00388">
    <property type="entry name" value="HisKA"/>
    <property type="match status" value="1"/>
</dbReference>
<dbReference type="InterPro" id="IPR000014">
    <property type="entry name" value="PAS"/>
</dbReference>
<evidence type="ECO:0000256" key="5">
    <source>
        <dbReference type="ARBA" id="ARBA00022475"/>
    </source>
</evidence>
<dbReference type="Proteomes" id="UP000198694">
    <property type="component" value="Unassembled WGS sequence"/>
</dbReference>
<evidence type="ECO:0000256" key="13">
    <source>
        <dbReference type="SAM" id="Phobius"/>
    </source>
</evidence>
<dbReference type="SUPFAM" id="SSF55785">
    <property type="entry name" value="PYP-like sensor domain (PAS domain)"/>
    <property type="match status" value="1"/>
</dbReference>
<reference evidence="17 18" key="1">
    <citation type="submission" date="2016-10" db="EMBL/GenBank/DDBJ databases">
        <authorList>
            <person name="de Groot N.N."/>
        </authorList>
    </citation>
    <scope>NUCLEOTIDE SEQUENCE [LARGE SCALE GENOMIC DNA]</scope>
    <source>
        <strain evidence="17 18">CGMCC 1.6502</strain>
    </source>
</reference>
<dbReference type="InterPro" id="IPR035965">
    <property type="entry name" value="PAS-like_dom_sf"/>
</dbReference>
<dbReference type="Gene3D" id="1.10.287.130">
    <property type="match status" value="1"/>
</dbReference>
<dbReference type="CDD" id="cd00082">
    <property type="entry name" value="HisKA"/>
    <property type="match status" value="1"/>
</dbReference>
<keyword evidence="7" id="KW-0808">Transferase</keyword>
<dbReference type="PROSITE" id="PS50112">
    <property type="entry name" value="PAS"/>
    <property type="match status" value="1"/>
</dbReference>
<organism evidence="17 18">
    <name type="scientific">Sediminibacillus albus</name>
    <dbReference type="NCBI Taxonomy" id="407036"/>
    <lineage>
        <taxon>Bacteria</taxon>
        <taxon>Bacillati</taxon>
        <taxon>Bacillota</taxon>
        <taxon>Bacilli</taxon>
        <taxon>Bacillales</taxon>
        <taxon>Bacillaceae</taxon>
        <taxon>Sediminibacillus</taxon>
    </lineage>
</organism>
<dbReference type="SUPFAM" id="SSF47384">
    <property type="entry name" value="Homodimeric domain of signal transducing histidine kinase"/>
    <property type="match status" value="1"/>
</dbReference>
<evidence type="ECO:0000256" key="12">
    <source>
        <dbReference type="ARBA" id="ARBA00023136"/>
    </source>
</evidence>
<dbReference type="PRINTS" id="PR00344">
    <property type="entry name" value="BCTRLSENSOR"/>
</dbReference>
<dbReference type="CDD" id="cd00130">
    <property type="entry name" value="PAS"/>
    <property type="match status" value="1"/>
</dbReference>
<dbReference type="Gene3D" id="3.30.565.10">
    <property type="entry name" value="Histidine kinase-like ATPase, C-terminal domain"/>
    <property type="match status" value="1"/>
</dbReference>
<keyword evidence="10" id="KW-0067">ATP-binding</keyword>
<feature type="transmembrane region" description="Helical" evidence="13">
    <location>
        <begin position="37"/>
        <end position="58"/>
    </location>
</feature>
<evidence type="ECO:0000259" key="16">
    <source>
        <dbReference type="PROSITE" id="PS50885"/>
    </source>
</evidence>
<keyword evidence="11" id="KW-0902">Two-component regulatory system</keyword>
<dbReference type="PROSITE" id="PS50109">
    <property type="entry name" value="HIS_KIN"/>
    <property type="match status" value="1"/>
</dbReference>
<dbReference type="GO" id="GO:0004721">
    <property type="term" value="F:phosphoprotein phosphatase activity"/>
    <property type="evidence" value="ECO:0007669"/>
    <property type="project" value="TreeGrafter"/>
</dbReference>
<dbReference type="AlphaFoldDB" id="A0A1G9BU72"/>
<evidence type="ECO:0000256" key="11">
    <source>
        <dbReference type="ARBA" id="ARBA00023012"/>
    </source>
</evidence>
<evidence type="ECO:0000256" key="9">
    <source>
        <dbReference type="ARBA" id="ARBA00022777"/>
    </source>
</evidence>
<comment type="catalytic activity">
    <reaction evidence="1">
        <text>ATP + protein L-histidine = ADP + protein N-phospho-L-histidine.</text>
        <dbReference type="EC" id="2.7.13.3"/>
    </reaction>
</comment>
<dbReference type="Gene3D" id="3.30.450.20">
    <property type="entry name" value="PAS domain"/>
    <property type="match status" value="1"/>
</dbReference>
<evidence type="ECO:0000256" key="4">
    <source>
        <dbReference type="ARBA" id="ARBA00012438"/>
    </source>
</evidence>
<dbReference type="GO" id="GO:0045121">
    <property type="term" value="C:membrane raft"/>
    <property type="evidence" value="ECO:0007669"/>
    <property type="project" value="UniProtKB-SubCell"/>
</dbReference>
<keyword evidence="12 13" id="KW-0472">Membrane</keyword>
<dbReference type="InterPro" id="IPR013767">
    <property type="entry name" value="PAS_fold"/>
</dbReference>
<evidence type="ECO:0000313" key="17">
    <source>
        <dbReference type="EMBL" id="SDK42724.1"/>
    </source>
</evidence>